<dbReference type="Proteomes" id="UP000319908">
    <property type="component" value="Unassembled WGS sequence"/>
</dbReference>
<keyword evidence="2" id="KW-1185">Reference proteome</keyword>
<proteinExistence type="predicted"/>
<evidence type="ECO:0000313" key="2">
    <source>
        <dbReference type="Proteomes" id="UP000319908"/>
    </source>
</evidence>
<dbReference type="AlphaFoldDB" id="A0A5C6B1Y0"/>
<dbReference type="EMBL" id="SJPU01000014">
    <property type="protein sequence ID" value="TWU05422.1"/>
    <property type="molecule type" value="Genomic_DNA"/>
</dbReference>
<reference evidence="1 2" key="1">
    <citation type="journal article" date="2020" name="Antonie Van Leeuwenhoek">
        <title>Rhodopirellula heiligendammensis sp. nov., Rhodopirellula pilleata sp. nov., and Rhodopirellula solitaria sp. nov. isolated from natural or artificial marine surfaces in Northern Germany and California, USA, and emended description of the genus Rhodopirellula.</title>
        <authorList>
            <person name="Kallscheuer N."/>
            <person name="Wiegand S."/>
            <person name="Jogler M."/>
            <person name="Boedeker C."/>
            <person name="Peeters S.H."/>
            <person name="Rast P."/>
            <person name="Heuer A."/>
            <person name="Jetten M.S.M."/>
            <person name="Rohde M."/>
            <person name="Jogler C."/>
        </authorList>
    </citation>
    <scope>NUCLEOTIDE SEQUENCE [LARGE SCALE GENOMIC DNA]</scope>
    <source>
        <strain evidence="1 2">Poly21</strain>
    </source>
</reference>
<protein>
    <submittedName>
        <fullName evidence="1">Uncharacterized protein</fullName>
    </submittedName>
</protein>
<gene>
    <name evidence="1" type="ORF">Poly21_56620</name>
</gene>
<name>A0A5C6B1Y0_9BACT</name>
<accession>A0A5C6B1Y0</accession>
<comment type="caution">
    <text evidence="1">The sequence shown here is derived from an EMBL/GenBank/DDBJ whole genome shotgun (WGS) entry which is preliminary data.</text>
</comment>
<organism evidence="1 2">
    <name type="scientific">Allorhodopirellula heiligendammensis</name>
    <dbReference type="NCBI Taxonomy" id="2714739"/>
    <lineage>
        <taxon>Bacteria</taxon>
        <taxon>Pseudomonadati</taxon>
        <taxon>Planctomycetota</taxon>
        <taxon>Planctomycetia</taxon>
        <taxon>Pirellulales</taxon>
        <taxon>Pirellulaceae</taxon>
        <taxon>Allorhodopirellula</taxon>
    </lineage>
</organism>
<evidence type="ECO:0000313" key="1">
    <source>
        <dbReference type="EMBL" id="TWU05422.1"/>
    </source>
</evidence>
<sequence>MSRKKPPIINPQSRQEAILGAVIRRTGFTNRTTDCSWAVRVEAKLKGRWVNTGLPEQRT</sequence>